<evidence type="ECO:0000256" key="3">
    <source>
        <dbReference type="ARBA" id="ARBA00022651"/>
    </source>
</evidence>
<dbReference type="GO" id="GO:0046556">
    <property type="term" value="F:alpha-L-arabinofuranosidase activity"/>
    <property type="evidence" value="ECO:0007669"/>
    <property type="project" value="TreeGrafter"/>
</dbReference>
<evidence type="ECO:0000256" key="4">
    <source>
        <dbReference type="ARBA" id="ARBA00022801"/>
    </source>
</evidence>
<keyword evidence="4 9" id="KW-0378">Hydrolase</keyword>
<dbReference type="SUPFAM" id="SSF51445">
    <property type="entry name" value="(Trans)glycosidases"/>
    <property type="match status" value="1"/>
</dbReference>
<proteinExistence type="inferred from homology"/>
<keyword evidence="5" id="KW-0325">Glycoprotein</keyword>
<comment type="similarity">
    <text evidence="2">Belongs to the glycosyl hydrolase 3 family.</text>
</comment>
<dbReference type="InterPro" id="IPR036962">
    <property type="entry name" value="Glyco_hydro_3_N_sf"/>
</dbReference>
<keyword evidence="10" id="KW-1185">Reference proteome</keyword>
<dbReference type="InterPro" id="IPR017853">
    <property type="entry name" value="GH"/>
</dbReference>
<evidence type="ECO:0000256" key="7">
    <source>
        <dbReference type="ARBA" id="ARBA00026107"/>
    </source>
</evidence>
<dbReference type="PANTHER" id="PTHR42721">
    <property type="entry name" value="SUGAR HYDROLASE-RELATED"/>
    <property type="match status" value="1"/>
</dbReference>
<comment type="catalytic activity">
    <reaction evidence="6">
        <text>Hydrolysis of (1-&gt;4)-beta-D-xylans, to remove successive D-xylose residues from the non-reducing termini.</text>
        <dbReference type="EC" id="3.2.1.37"/>
    </reaction>
</comment>
<dbReference type="PANTHER" id="PTHR42721:SF3">
    <property type="entry name" value="BETA-D-XYLOSIDASE 5-RELATED"/>
    <property type="match status" value="1"/>
</dbReference>
<evidence type="ECO:0000259" key="8">
    <source>
        <dbReference type="Pfam" id="PF00933"/>
    </source>
</evidence>
<dbReference type="GO" id="GO:0009044">
    <property type="term" value="F:xylan 1,4-beta-xylosidase activity"/>
    <property type="evidence" value="ECO:0007669"/>
    <property type="project" value="UniProtKB-EC"/>
</dbReference>
<dbReference type="EMBL" id="ML986579">
    <property type="protein sequence ID" value="KAF2270511.1"/>
    <property type="molecule type" value="Genomic_DNA"/>
</dbReference>
<dbReference type="Pfam" id="PF00933">
    <property type="entry name" value="Glyco_hydro_3"/>
    <property type="match status" value="1"/>
</dbReference>
<comment type="caution">
    <text evidence="9">The sequence shown here is derived from an EMBL/GenBank/DDBJ whole genome shotgun (WGS) entry which is preliminary data.</text>
</comment>
<dbReference type="EC" id="3.2.1.37" evidence="7"/>
<dbReference type="Proteomes" id="UP000800093">
    <property type="component" value="Unassembled WGS sequence"/>
</dbReference>
<feature type="domain" description="Glycoside hydrolase family 3 N-terminal" evidence="8">
    <location>
        <begin position="114"/>
        <end position="257"/>
    </location>
</feature>
<reference evidence="10" key="1">
    <citation type="journal article" date="2020" name="Stud. Mycol.">
        <title>101 Dothideomycetes genomes: A test case for predicting lifestyles and emergence of pathogens.</title>
        <authorList>
            <person name="Haridas S."/>
            <person name="Albert R."/>
            <person name="Binder M."/>
            <person name="Bloem J."/>
            <person name="LaButti K."/>
            <person name="Salamov A."/>
            <person name="Andreopoulos B."/>
            <person name="Baker S."/>
            <person name="Barry K."/>
            <person name="Bills G."/>
            <person name="Bluhm B."/>
            <person name="Cannon C."/>
            <person name="Castanera R."/>
            <person name="Culley D."/>
            <person name="Daum C."/>
            <person name="Ezra D."/>
            <person name="Gonzalez J."/>
            <person name="Henrissat B."/>
            <person name="Kuo A."/>
            <person name="Liang C."/>
            <person name="Lipzen A."/>
            <person name="Lutzoni F."/>
            <person name="Magnuson J."/>
            <person name="Mondo S."/>
            <person name="Nolan M."/>
            <person name="Ohm R."/>
            <person name="Pangilinan J."/>
            <person name="Park H.-J."/>
            <person name="Ramirez L."/>
            <person name="Alfaro M."/>
            <person name="Sun H."/>
            <person name="Tritt A."/>
            <person name="Yoshinaga Y."/>
            <person name="Zwiers L.-H."/>
            <person name="Turgeon B."/>
            <person name="Goodwin S."/>
            <person name="Spatafora J."/>
            <person name="Crous P."/>
            <person name="Grigoriev I."/>
        </authorList>
    </citation>
    <scope>NUCLEOTIDE SEQUENCE [LARGE SCALE GENOMIC DNA]</scope>
    <source>
        <strain evidence="10">CBS 304.66</strain>
    </source>
</reference>
<evidence type="ECO:0000256" key="1">
    <source>
        <dbReference type="ARBA" id="ARBA00004851"/>
    </source>
</evidence>
<keyword evidence="3" id="KW-0119">Carbohydrate metabolism</keyword>
<dbReference type="InterPro" id="IPR036881">
    <property type="entry name" value="Glyco_hydro_3_C_sf"/>
</dbReference>
<accession>A0A9P4NCA6</accession>
<keyword evidence="3" id="KW-0624">Polysaccharide degradation</keyword>
<gene>
    <name evidence="9" type="ORF">CC78DRAFT_550200</name>
</gene>
<dbReference type="InterPro" id="IPR001764">
    <property type="entry name" value="Glyco_hydro_3_N"/>
</dbReference>
<dbReference type="OrthoDB" id="47059at2759"/>
<dbReference type="GO" id="GO:0045493">
    <property type="term" value="P:xylan catabolic process"/>
    <property type="evidence" value="ECO:0007669"/>
    <property type="project" value="UniProtKB-KW"/>
</dbReference>
<organism evidence="9 10">
    <name type="scientific">Lojkania enalia</name>
    <dbReference type="NCBI Taxonomy" id="147567"/>
    <lineage>
        <taxon>Eukaryota</taxon>
        <taxon>Fungi</taxon>
        <taxon>Dikarya</taxon>
        <taxon>Ascomycota</taxon>
        <taxon>Pezizomycotina</taxon>
        <taxon>Dothideomycetes</taxon>
        <taxon>Pleosporomycetidae</taxon>
        <taxon>Pleosporales</taxon>
        <taxon>Pleosporales incertae sedis</taxon>
        <taxon>Lojkania</taxon>
    </lineage>
</organism>
<dbReference type="AlphaFoldDB" id="A0A9P4NCA6"/>
<name>A0A9P4NCA6_9PLEO</name>
<evidence type="ECO:0000256" key="2">
    <source>
        <dbReference type="ARBA" id="ARBA00005336"/>
    </source>
</evidence>
<dbReference type="Gene3D" id="3.20.20.300">
    <property type="entry name" value="Glycoside hydrolase, family 3, N-terminal domain"/>
    <property type="match status" value="2"/>
</dbReference>
<sequence>MHGSIYKNQCYDNHCISGPLKNKTIYGTRASLRDRASSLVSLLSFSEKINATASTASRVPRLGLPPCEWWSEDLHGIAGLYTDFSDDGDYSYATSLPLPIAIDTLNINCFRGLRWGRGQETPGEDPYHLSSYAHFLIKELQGNSNRHDIEIWNGNFRYQLDAQISKWDLVEYYLPPFQSCARDSNVGIFMYSYNAINGVPTCAEPYLLQAILREYWGWTNEEQWITSDCDAIQNVYLPHQWPSTQEQATADSLNAGTYYPNHLGAAISKNVEGIVLLKNDGLLPLSLNSFSSLELLGGWKNATDDLSIYADVPTYLHSPVWPAQKLNVTTDVKLDLIGRLASLETPMIIAEMGGGYLDSSPGPPDQGGDVAIMGIITGKAVLAGRLPLTQYPASYINEVPMTDTSLRPSTYNPDRICKWYNGSAVYEFGDGLYYTNFSASIARRLGASYEISDLMSIRRDNNLTYLDCYPFRLRNPSISIWTLRSSPYLKKSLIAHTLGSLARVDDKGNKVLYPGNYGLVIDNESLALTNFTLTGREAVIEK</sequence>
<evidence type="ECO:0000256" key="5">
    <source>
        <dbReference type="ARBA" id="ARBA00023180"/>
    </source>
</evidence>
<comment type="pathway">
    <text evidence="1">Glycan degradation; xylan degradation.</text>
</comment>
<evidence type="ECO:0000256" key="6">
    <source>
        <dbReference type="ARBA" id="ARBA00024574"/>
    </source>
</evidence>
<dbReference type="SUPFAM" id="SSF52279">
    <property type="entry name" value="Beta-D-glucan exohydrolase, C-terminal domain"/>
    <property type="match status" value="1"/>
</dbReference>
<dbReference type="InterPro" id="IPR044993">
    <property type="entry name" value="BXL"/>
</dbReference>
<protein>
    <recommendedName>
        <fullName evidence="7">xylan 1,4-beta-xylosidase</fullName>
        <ecNumber evidence="7">3.2.1.37</ecNumber>
    </recommendedName>
</protein>
<evidence type="ECO:0000313" key="9">
    <source>
        <dbReference type="EMBL" id="KAF2270511.1"/>
    </source>
</evidence>
<dbReference type="GO" id="GO:0031222">
    <property type="term" value="P:arabinan catabolic process"/>
    <property type="evidence" value="ECO:0007669"/>
    <property type="project" value="TreeGrafter"/>
</dbReference>
<keyword evidence="3" id="KW-0858">Xylan degradation</keyword>
<evidence type="ECO:0000313" key="10">
    <source>
        <dbReference type="Proteomes" id="UP000800093"/>
    </source>
</evidence>